<reference evidence="1 2" key="1">
    <citation type="submission" date="2023-07" db="EMBL/GenBank/DDBJ databases">
        <title>Genomic Encyclopedia of Type Strains, Phase IV (KMG-IV): sequencing the most valuable type-strain genomes for metagenomic binning, comparative biology and taxonomic classification.</title>
        <authorList>
            <person name="Goeker M."/>
        </authorList>
    </citation>
    <scope>NUCLEOTIDE SEQUENCE [LARGE SCALE GENOMIC DNA]</scope>
    <source>
        <strain evidence="1 2">DSM 16980</strain>
    </source>
</reference>
<name>A0ABT9YBI4_9FIRM</name>
<sequence>MIHYLPGCDVQKNHPKAISKMKNYMKTKEIIIEPCCRVKNKFLKSGDTIINNCTLCNLILTETHPDNQCFSLYEYVLKDKNFPWVNHQGKEMTVQDCWRTRDNFTLQSAVRQCLDNMNITIIETKENYNKTRFCGVWLNNAPTKDCVEVAPNTFHDIMKNNTHILPFEEQAKRMKKWVYQYKTEQILVYCNGCEKGIKLGDGQPVHMIELLAEGFH</sequence>
<keyword evidence="2" id="KW-1185">Reference proteome</keyword>
<dbReference type="Proteomes" id="UP001239167">
    <property type="component" value="Unassembled WGS sequence"/>
</dbReference>
<evidence type="ECO:0000313" key="2">
    <source>
        <dbReference type="Proteomes" id="UP001239167"/>
    </source>
</evidence>
<organism evidence="1 2">
    <name type="scientific">Pectinatus haikarae</name>
    <dbReference type="NCBI Taxonomy" id="349096"/>
    <lineage>
        <taxon>Bacteria</taxon>
        <taxon>Bacillati</taxon>
        <taxon>Bacillota</taxon>
        <taxon>Negativicutes</taxon>
        <taxon>Selenomonadales</taxon>
        <taxon>Selenomonadaceae</taxon>
        <taxon>Pectinatus</taxon>
    </lineage>
</organism>
<accession>A0ABT9YBI4</accession>
<proteinExistence type="predicted"/>
<comment type="caution">
    <text evidence="1">The sequence shown here is derived from an EMBL/GenBank/DDBJ whole genome shotgun (WGS) entry which is preliminary data.</text>
</comment>
<dbReference type="EMBL" id="JAUSUE010000034">
    <property type="protein sequence ID" value="MDQ0205207.1"/>
    <property type="molecule type" value="Genomic_DNA"/>
</dbReference>
<dbReference type="RefSeq" id="WP_307225417.1">
    <property type="nucleotide sequence ID" value="NZ_CP116940.1"/>
</dbReference>
<protein>
    <submittedName>
        <fullName evidence="1">Uncharacterized protein</fullName>
    </submittedName>
</protein>
<evidence type="ECO:0000313" key="1">
    <source>
        <dbReference type="EMBL" id="MDQ0205207.1"/>
    </source>
</evidence>
<gene>
    <name evidence="1" type="ORF">J2S01_002952</name>
</gene>